<feature type="domain" description="Essential protein Yae1 N-terminal" evidence="3">
    <location>
        <begin position="23"/>
        <end position="61"/>
    </location>
</feature>
<dbReference type="Pfam" id="PF09811">
    <property type="entry name" value="Yae1_N"/>
    <property type="match status" value="1"/>
</dbReference>
<accession>A0A3M7FAR1</accession>
<feature type="compositionally biased region" description="Low complexity" evidence="2">
    <location>
        <begin position="163"/>
        <end position="185"/>
    </location>
</feature>
<dbReference type="InterPro" id="IPR019191">
    <property type="entry name" value="Essential_protein_Yae1_N"/>
</dbReference>
<dbReference type="AlphaFoldDB" id="A0A3M7FAR1"/>
<comment type="caution">
    <text evidence="4">The sequence shown here is derived from an EMBL/GenBank/DDBJ whole genome shotgun (WGS) entry which is preliminary data.</text>
</comment>
<comment type="similarity">
    <text evidence="1">Belongs to the LTO1 family.</text>
</comment>
<proteinExistence type="inferred from homology"/>
<feature type="compositionally biased region" description="Basic and acidic residues" evidence="2">
    <location>
        <begin position="113"/>
        <end position="130"/>
    </location>
</feature>
<evidence type="ECO:0000256" key="1">
    <source>
        <dbReference type="ARBA" id="ARBA00038090"/>
    </source>
</evidence>
<reference evidence="4 5" key="1">
    <citation type="journal article" date="2018" name="BMC Genomics">
        <title>Genomic evidence for intraspecific hybridization in a clonal and extremely halotolerant yeast.</title>
        <authorList>
            <person name="Gostincar C."/>
            <person name="Stajich J.E."/>
            <person name="Zupancic J."/>
            <person name="Zalar P."/>
            <person name="Gunde-Cimerman N."/>
        </authorList>
    </citation>
    <scope>NUCLEOTIDE SEQUENCE [LARGE SCALE GENOMIC DNA]</scope>
    <source>
        <strain evidence="4 5">EXF-2788</strain>
    </source>
</reference>
<feature type="region of interest" description="Disordered" evidence="2">
    <location>
        <begin position="71"/>
        <end position="95"/>
    </location>
</feature>
<feature type="region of interest" description="Disordered" evidence="2">
    <location>
        <begin position="108"/>
        <end position="229"/>
    </location>
</feature>
<sequence length="229" mass="24456">MADTQSDPFDSLLNLEDEYFTEGYSLGVSDGTRAGRIEGRIFGLEKGYEKALEMGRLGGKAQVWQTRLQIPTKDQDHQNENQNQTTGIKPLKGSERLRKHIERLVELTEPESLETKNEEEAVNEFDERLAGAKAKTTLISKIVGESSSSSSTASLDAAGGGNASSPGRAGSQSAAAAAKEMPSSPDEGAEVDMTHAVRPTSGSRGAKPPKQSGEMEDFAGLPQVKKSSN</sequence>
<dbReference type="PANTHER" id="PTHR28532:SF1">
    <property type="entry name" value="ORAL CANCER OVEREXPRESSED 1"/>
    <property type="match status" value="1"/>
</dbReference>
<protein>
    <recommendedName>
        <fullName evidence="3">Essential protein Yae1 N-terminal domain-containing protein</fullName>
    </recommendedName>
</protein>
<dbReference type="VEuPathDB" id="FungiDB:BTJ68_05152"/>
<dbReference type="PANTHER" id="PTHR28532">
    <property type="entry name" value="GEO13458P1"/>
    <property type="match status" value="1"/>
</dbReference>
<dbReference type="InterPro" id="IPR052436">
    <property type="entry name" value="LTO1_adapter"/>
</dbReference>
<dbReference type="OrthoDB" id="48036at2759"/>
<name>A0A3M7FAR1_HORWE</name>
<dbReference type="EMBL" id="QWIR01000121">
    <property type="protein sequence ID" value="RMY85922.1"/>
    <property type="molecule type" value="Genomic_DNA"/>
</dbReference>
<evidence type="ECO:0000259" key="3">
    <source>
        <dbReference type="Pfam" id="PF09811"/>
    </source>
</evidence>
<dbReference type="Proteomes" id="UP000268823">
    <property type="component" value="Unassembled WGS sequence"/>
</dbReference>
<gene>
    <name evidence="4" type="ORF">D0861_06207</name>
</gene>
<organism evidence="4 5">
    <name type="scientific">Hortaea werneckii</name>
    <name type="common">Black yeast</name>
    <name type="synonym">Cladosporium werneckii</name>
    <dbReference type="NCBI Taxonomy" id="91943"/>
    <lineage>
        <taxon>Eukaryota</taxon>
        <taxon>Fungi</taxon>
        <taxon>Dikarya</taxon>
        <taxon>Ascomycota</taxon>
        <taxon>Pezizomycotina</taxon>
        <taxon>Dothideomycetes</taxon>
        <taxon>Dothideomycetidae</taxon>
        <taxon>Mycosphaerellales</taxon>
        <taxon>Teratosphaeriaceae</taxon>
        <taxon>Hortaea</taxon>
    </lineage>
</organism>
<evidence type="ECO:0000313" key="5">
    <source>
        <dbReference type="Proteomes" id="UP000268823"/>
    </source>
</evidence>
<evidence type="ECO:0000256" key="2">
    <source>
        <dbReference type="SAM" id="MobiDB-lite"/>
    </source>
</evidence>
<evidence type="ECO:0000313" key="4">
    <source>
        <dbReference type="EMBL" id="RMY85922.1"/>
    </source>
</evidence>